<protein>
    <submittedName>
        <fullName evidence="2">Uncharacterized protein</fullName>
    </submittedName>
</protein>
<keyword evidence="3" id="KW-1185">Reference proteome</keyword>
<sequence>MSYTAWSGHAKRSGRLKQSVRSKRRSVQTDSLNCRANLAKVELGILRNPRYPLGTPYIKEYWKHIPPSQPQDDAESRLTMYMIRNQVSLASIYPMDPTLRNM</sequence>
<feature type="compositionally biased region" description="Basic residues" evidence="1">
    <location>
        <begin position="9"/>
        <end position="26"/>
    </location>
</feature>
<organism evidence="2 3">
    <name type="scientific">Trichoglossum hirsutum</name>
    <dbReference type="NCBI Taxonomy" id="265104"/>
    <lineage>
        <taxon>Eukaryota</taxon>
        <taxon>Fungi</taxon>
        <taxon>Dikarya</taxon>
        <taxon>Ascomycota</taxon>
        <taxon>Pezizomycotina</taxon>
        <taxon>Geoglossomycetes</taxon>
        <taxon>Geoglossales</taxon>
        <taxon>Geoglossaceae</taxon>
        <taxon>Trichoglossum</taxon>
    </lineage>
</organism>
<accession>A0A9P8IDW2</accession>
<dbReference type="Proteomes" id="UP000750711">
    <property type="component" value="Unassembled WGS sequence"/>
</dbReference>
<feature type="region of interest" description="Disordered" evidence="1">
    <location>
        <begin position="1"/>
        <end position="29"/>
    </location>
</feature>
<name>A0A9P8IDW2_9PEZI</name>
<evidence type="ECO:0000313" key="2">
    <source>
        <dbReference type="EMBL" id="KAH0553009.1"/>
    </source>
</evidence>
<gene>
    <name evidence="2" type="ORF">GP486_006794</name>
</gene>
<reference evidence="2" key="1">
    <citation type="submission" date="2021-03" db="EMBL/GenBank/DDBJ databases">
        <title>Comparative genomics and phylogenomic investigation of the class Geoglossomycetes provide insights into ecological specialization and systematics.</title>
        <authorList>
            <person name="Melie T."/>
            <person name="Pirro S."/>
            <person name="Miller A.N."/>
            <person name="Quandt A."/>
        </authorList>
    </citation>
    <scope>NUCLEOTIDE SEQUENCE</scope>
    <source>
        <strain evidence="2">CAQ_001_2017</strain>
    </source>
</reference>
<comment type="caution">
    <text evidence="2">The sequence shown here is derived from an EMBL/GenBank/DDBJ whole genome shotgun (WGS) entry which is preliminary data.</text>
</comment>
<evidence type="ECO:0000313" key="3">
    <source>
        <dbReference type="Proteomes" id="UP000750711"/>
    </source>
</evidence>
<dbReference type="EMBL" id="JAGHQM010001650">
    <property type="protein sequence ID" value="KAH0553009.1"/>
    <property type="molecule type" value="Genomic_DNA"/>
</dbReference>
<dbReference type="AlphaFoldDB" id="A0A9P8IDW2"/>
<evidence type="ECO:0000256" key="1">
    <source>
        <dbReference type="SAM" id="MobiDB-lite"/>
    </source>
</evidence>
<proteinExistence type="predicted"/>